<dbReference type="InterPro" id="IPR016024">
    <property type="entry name" value="ARM-type_fold"/>
</dbReference>
<keyword evidence="2" id="KW-1133">Transmembrane helix</keyword>
<sequence>MGFQELQMPYFISKFPGSRHHVGVILVILVVVTLLVYIEKMCFLCSQRSEKGCSILTSLCCEPLVQGIIDAMSGWRLSHSEKVPNDHIPLVTAACRMALMTRWPGVHHAYFWKLGIDNVLLDLLLGNYKRSCQLNVPDELRAATCDNITDIRNYIWDILGWLAIHCDYDFHSCNEGKMSSLDTLIHCACLLAGDFMLMRCHSQHHSTLKSSRASELEPVSRAVMMMILSSCNYIASRARDLLWEIISIDKSDYLDCLLDTLKLIFVDDHSMASDNLETVVNLMSLVYYSSLPQCQCLVLEKGGLETLIAIIDRCLNGGIHVNRSSIAPHLYSSKARTCCWNHVEEQKGGNIILLYSLQALSQLISLFDFTNNYQVRSSGQNSFGNLCDNSKARNLFCNLQQIVSDQFSHEFQWYATYCLSSFGFYGFPSKLGRRMAGALNENELADLQLILSNEKSLGVHGAILMARCPALLPSQSFPLKDEALNDVSSGKEHSLQHRATLRRGIHLSNHVHSDALIKLLEFVYTGYCQVDDCILKPLLLLAKRCSVKSLYHMLKRKHARCGTPIPRCDFTHLLALAEHPFTDITLEAKGNEKIRDCSTCQMSLPHMHVHKIILCSSSAYMQALFHSGMQESYSQHIKVPICWEALIKLVDWFYSGELPKPEFYCAWKNMDLEQQFKELLVYVELSWLAEFWCLDDVHKESLEVLGSCFRTNQNFPLKIVESALGLSQWEIVKAAAGRLAPQYPRMRDAGDLEGINEEVVQVLQSEYAHYSQESQCSCY</sequence>
<dbReference type="SUPFAM" id="SSF54695">
    <property type="entry name" value="POZ domain"/>
    <property type="match status" value="2"/>
</dbReference>
<accession>A0A1D1ZG46</accession>
<dbReference type="SUPFAM" id="SSF48371">
    <property type="entry name" value="ARM repeat"/>
    <property type="match status" value="1"/>
</dbReference>
<keyword evidence="2" id="KW-0812">Transmembrane</keyword>
<protein>
    <submittedName>
        <fullName evidence="4">BTB/POZ domain-containing protein At1g04390</fullName>
    </submittedName>
</protein>
<proteinExistence type="predicted"/>
<evidence type="ECO:0000256" key="1">
    <source>
        <dbReference type="ARBA" id="ARBA00004906"/>
    </source>
</evidence>
<dbReference type="PANTHER" id="PTHR35918">
    <property type="entry name" value="OS06G0674800 PROTEIN"/>
    <property type="match status" value="1"/>
</dbReference>
<dbReference type="EMBL" id="GDJX01001986">
    <property type="protein sequence ID" value="JAT65950.1"/>
    <property type="molecule type" value="Transcribed_RNA"/>
</dbReference>
<comment type="pathway">
    <text evidence="1">Protein modification; protein ubiquitination.</text>
</comment>
<evidence type="ECO:0000256" key="2">
    <source>
        <dbReference type="SAM" id="Phobius"/>
    </source>
</evidence>
<dbReference type="AlphaFoldDB" id="A0A1D1ZG46"/>
<dbReference type="PANTHER" id="PTHR35918:SF1">
    <property type="entry name" value="BTB DOMAIN-CONTAINING PROTEIN"/>
    <property type="match status" value="1"/>
</dbReference>
<feature type="domain" description="BTB" evidence="3">
    <location>
        <begin position="582"/>
        <end position="662"/>
    </location>
</feature>
<feature type="transmembrane region" description="Helical" evidence="2">
    <location>
        <begin position="21"/>
        <end position="38"/>
    </location>
</feature>
<dbReference type="CDD" id="cd18186">
    <property type="entry name" value="BTB_POZ_ZBTB_KLHL-like"/>
    <property type="match status" value="2"/>
</dbReference>
<dbReference type="InterPro" id="IPR000210">
    <property type="entry name" value="BTB/POZ_dom"/>
</dbReference>
<evidence type="ECO:0000313" key="4">
    <source>
        <dbReference type="EMBL" id="JAT65950.1"/>
    </source>
</evidence>
<dbReference type="Pfam" id="PF00651">
    <property type="entry name" value="BTB"/>
    <property type="match status" value="1"/>
</dbReference>
<keyword evidence="2" id="KW-0472">Membrane</keyword>
<dbReference type="InterPro" id="IPR011333">
    <property type="entry name" value="SKP1/BTB/POZ_sf"/>
</dbReference>
<evidence type="ECO:0000259" key="3">
    <source>
        <dbReference type="PROSITE" id="PS50097"/>
    </source>
</evidence>
<dbReference type="Gene3D" id="3.30.710.10">
    <property type="entry name" value="Potassium Channel Kv1.1, Chain A"/>
    <property type="match status" value="2"/>
</dbReference>
<gene>
    <name evidence="4" type="primary">At1g04390_2</name>
    <name evidence="4" type="ORF">g.117300</name>
</gene>
<dbReference type="InterPro" id="IPR044953">
    <property type="entry name" value="At1g04390-like"/>
</dbReference>
<dbReference type="PROSITE" id="PS50097">
    <property type="entry name" value="BTB"/>
    <property type="match status" value="1"/>
</dbReference>
<organism evidence="4">
    <name type="scientific">Anthurium amnicola</name>
    <dbReference type="NCBI Taxonomy" id="1678845"/>
    <lineage>
        <taxon>Eukaryota</taxon>
        <taxon>Viridiplantae</taxon>
        <taxon>Streptophyta</taxon>
        <taxon>Embryophyta</taxon>
        <taxon>Tracheophyta</taxon>
        <taxon>Spermatophyta</taxon>
        <taxon>Magnoliopsida</taxon>
        <taxon>Liliopsida</taxon>
        <taxon>Araceae</taxon>
        <taxon>Pothoideae</taxon>
        <taxon>Potheae</taxon>
        <taxon>Anthurium</taxon>
    </lineage>
</organism>
<reference evidence="4" key="1">
    <citation type="submission" date="2015-07" db="EMBL/GenBank/DDBJ databases">
        <title>Transcriptome Assembly of Anthurium amnicola.</title>
        <authorList>
            <person name="Suzuki J."/>
        </authorList>
    </citation>
    <scope>NUCLEOTIDE SEQUENCE</scope>
</reference>
<name>A0A1D1ZG46_9ARAE</name>